<dbReference type="EMBL" id="AJWY01004536">
    <property type="protein sequence ID" value="EKC72104.1"/>
    <property type="molecule type" value="Genomic_DNA"/>
</dbReference>
<feature type="non-terminal residue" evidence="1">
    <location>
        <position position="1"/>
    </location>
</feature>
<sequence>HGGNNFSYIRAMRQIGEETGTPVLDLFSYSVELFEKSDMTISTDILQSKKVSIKENGLTIS</sequence>
<reference evidence="1" key="1">
    <citation type="journal article" date="2013" name="Environ. Microbiol.">
        <title>Microbiota from the distal guts of lean and obese adolescents exhibit partial functional redundancy besides clear differences in community structure.</title>
        <authorList>
            <person name="Ferrer M."/>
            <person name="Ruiz A."/>
            <person name="Lanza F."/>
            <person name="Haange S.B."/>
            <person name="Oberbach A."/>
            <person name="Till H."/>
            <person name="Bargiela R."/>
            <person name="Campoy C."/>
            <person name="Segura M.T."/>
            <person name="Richter M."/>
            <person name="von Bergen M."/>
            <person name="Seifert J."/>
            <person name="Suarez A."/>
        </authorList>
    </citation>
    <scope>NUCLEOTIDE SEQUENCE</scope>
</reference>
<comment type="caution">
    <text evidence="1">The sequence shown here is derived from an EMBL/GenBank/DDBJ whole genome shotgun (WGS) entry which is preliminary data.</text>
</comment>
<accession>K1TX05</accession>
<name>K1TX05_9ZZZZ</name>
<proteinExistence type="predicted"/>
<organism evidence="1">
    <name type="scientific">human gut metagenome</name>
    <dbReference type="NCBI Taxonomy" id="408170"/>
    <lineage>
        <taxon>unclassified sequences</taxon>
        <taxon>metagenomes</taxon>
        <taxon>organismal metagenomes</taxon>
    </lineage>
</organism>
<protein>
    <submittedName>
        <fullName evidence="1">Uncharacterized protein</fullName>
    </submittedName>
</protein>
<gene>
    <name evidence="1" type="ORF">LEA_06912</name>
</gene>
<evidence type="ECO:0000313" key="1">
    <source>
        <dbReference type="EMBL" id="EKC72104.1"/>
    </source>
</evidence>
<dbReference type="AlphaFoldDB" id="K1TX05"/>